<dbReference type="Gene3D" id="3.10.180.10">
    <property type="entry name" value="2,3-Dihydroxybiphenyl 1,2-Dioxygenase, domain 1"/>
    <property type="match status" value="1"/>
</dbReference>
<protein>
    <submittedName>
        <fullName evidence="2">VOC family protein</fullName>
    </submittedName>
</protein>
<accession>A0A5B8CVW5</accession>
<dbReference type="SUPFAM" id="SSF54593">
    <property type="entry name" value="Glyoxalase/Bleomycin resistance protein/Dihydroxybiphenyl dioxygenase"/>
    <property type="match status" value="1"/>
</dbReference>
<dbReference type="Proteomes" id="UP000311008">
    <property type="component" value="Chromosome"/>
</dbReference>
<reference evidence="3" key="1">
    <citation type="journal article" date="2019" name="ISME J.">
        <title>Evolution in action: habitat transition from sediment to the pelagial leads to genome streamlining in Methylophilaceae.</title>
        <authorList>
            <person name="Salcher M."/>
            <person name="Schaefle D."/>
            <person name="Kaspar M."/>
            <person name="Neuenschwander S.M."/>
            <person name="Ghai R."/>
        </authorList>
    </citation>
    <scope>NUCLEOTIDE SEQUENCE [LARGE SCALE GENOMIC DNA]</scope>
    <source>
        <strain evidence="3">MMS-M-51</strain>
    </source>
</reference>
<feature type="domain" description="VOC" evidence="1">
    <location>
        <begin position="4"/>
        <end position="119"/>
    </location>
</feature>
<dbReference type="AlphaFoldDB" id="A0A5B8CVW5"/>
<dbReference type="Pfam" id="PF00903">
    <property type="entry name" value="Glyoxalase"/>
    <property type="match status" value="1"/>
</dbReference>
<gene>
    <name evidence="2" type="ORF">FIU01_08680</name>
</gene>
<sequence>MQTNLDFVSLQVVDINKSAIFYTDVMGFKKGDSPNQHAVVFETEAGSIFAIRTPLIDLSHVELKGAGISLWFKVANADKLYNKLIEKEVTILKPIQDGPFGRFFVLKDPDGYAITIHGES</sequence>
<dbReference type="EMBL" id="CP040946">
    <property type="protein sequence ID" value="QDC45389.1"/>
    <property type="molecule type" value="Genomic_DNA"/>
</dbReference>
<dbReference type="KEGG" id="mmec:FIU01_08680"/>
<dbReference type="InterPro" id="IPR004360">
    <property type="entry name" value="Glyas_Fos-R_dOase_dom"/>
</dbReference>
<evidence type="ECO:0000259" key="1">
    <source>
        <dbReference type="PROSITE" id="PS51819"/>
    </source>
</evidence>
<evidence type="ECO:0000313" key="2">
    <source>
        <dbReference type="EMBL" id="QDC45389.1"/>
    </source>
</evidence>
<organism evidence="2 3">
    <name type="scientific">Methylophilus medardicus</name>
    <dbReference type="NCBI Taxonomy" id="2588534"/>
    <lineage>
        <taxon>Bacteria</taxon>
        <taxon>Pseudomonadati</taxon>
        <taxon>Pseudomonadota</taxon>
        <taxon>Betaproteobacteria</taxon>
        <taxon>Nitrosomonadales</taxon>
        <taxon>Methylophilaceae</taxon>
        <taxon>Methylophilus</taxon>
    </lineage>
</organism>
<evidence type="ECO:0000313" key="3">
    <source>
        <dbReference type="Proteomes" id="UP000311008"/>
    </source>
</evidence>
<dbReference type="PROSITE" id="PS51819">
    <property type="entry name" value="VOC"/>
    <property type="match status" value="1"/>
</dbReference>
<keyword evidence="3" id="KW-1185">Reference proteome</keyword>
<name>A0A5B8CVW5_9PROT</name>
<dbReference type="InterPro" id="IPR037523">
    <property type="entry name" value="VOC_core"/>
</dbReference>
<dbReference type="OrthoDB" id="9806945at2"/>
<dbReference type="InterPro" id="IPR029068">
    <property type="entry name" value="Glyas_Bleomycin-R_OHBP_Dase"/>
</dbReference>
<proteinExistence type="predicted"/>